<proteinExistence type="predicted"/>
<dbReference type="AlphaFoldDB" id="A0A1H7VZN6"/>
<dbReference type="SUPFAM" id="SSF48008">
    <property type="entry name" value="GntR ligand-binding domain-like"/>
    <property type="match status" value="1"/>
</dbReference>
<dbReference type="Gene3D" id="1.10.10.10">
    <property type="entry name" value="Winged helix-like DNA-binding domain superfamily/Winged helix DNA-binding domain"/>
    <property type="match status" value="1"/>
</dbReference>
<gene>
    <name evidence="5" type="ORF">SAMN04489760_10576</name>
</gene>
<dbReference type="InterPro" id="IPR036390">
    <property type="entry name" value="WH_DNA-bd_sf"/>
</dbReference>
<dbReference type="STRING" id="43775.SAMN04489760_10576"/>
<organism evidence="5 6">
    <name type="scientific">Syntrophus gentianae</name>
    <dbReference type="NCBI Taxonomy" id="43775"/>
    <lineage>
        <taxon>Bacteria</taxon>
        <taxon>Pseudomonadati</taxon>
        <taxon>Thermodesulfobacteriota</taxon>
        <taxon>Syntrophia</taxon>
        <taxon>Syntrophales</taxon>
        <taxon>Syntrophaceae</taxon>
        <taxon>Syntrophus</taxon>
    </lineage>
</organism>
<evidence type="ECO:0000256" key="1">
    <source>
        <dbReference type="ARBA" id="ARBA00023015"/>
    </source>
</evidence>
<name>A0A1H7VZN6_9BACT</name>
<dbReference type="RefSeq" id="WP_093882612.1">
    <property type="nucleotide sequence ID" value="NZ_FOBS01000005.1"/>
</dbReference>
<evidence type="ECO:0000259" key="4">
    <source>
        <dbReference type="PROSITE" id="PS50949"/>
    </source>
</evidence>
<dbReference type="GO" id="GO:0003677">
    <property type="term" value="F:DNA binding"/>
    <property type="evidence" value="ECO:0007669"/>
    <property type="project" value="UniProtKB-KW"/>
</dbReference>
<dbReference type="InterPro" id="IPR008920">
    <property type="entry name" value="TF_FadR/GntR_C"/>
</dbReference>
<accession>A0A1H7VZN6</accession>
<dbReference type="InterPro" id="IPR011711">
    <property type="entry name" value="GntR_C"/>
</dbReference>
<evidence type="ECO:0000313" key="5">
    <source>
        <dbReference type="EMBL" id="SEM14782.1"/>
    </source>
</evidence>
<keyword evidence="2 5" id="KW-0238">DNA-binding</keyword>
<dbReference type="GO" id="GO:0003700">
    <property type="term" value="F:DNA-binding transcription factor activity"/>
    <property type="evidence" value="ECO:0007669"/>
    <property type="project" value="InterPro"/>
</dbReference>
<keyword evidence="6" id="KW-1185">Reference proteome</keyword>
<keyword evidence="3" id="KW-0804">Transcription</keyword>
<dbReference type="PANTHER" id="PTHR43537">
    <property type="entry name" value="TRANSCRIPTIONAL REGULATOR, GNTR FAMILY"/>
    <property type="match status" value="1"/>
</dbReference>
<reference evidence="5 6" key="1">
    <citation type="submission" date="2016-10" db="EMBL/GenBank/DDBJ databases">
        <authorList>
            <person name="de Groot N.N."/>
        </authorList>
    </citation>
    <scope>NUCLEOTIDE SEQUENCE [LARGE SCALE GENOMIC DNA]</scope>
    <source>
        <strain evidence="5 6">DSM 8423</strain>
    </source>
</reference>
<protein>
    <submittedName>
        <fullName evidence="5">DNA-binding transcriptional regulator, GntR family</fullName>
    </submittedName>
</protein>
<dbReference type="SMART" id="SM00345">
    <property type="entry name" value="HTH_GNTR"/>
    <property type="match status" value="1"/>
</dbReference>
<evidence type="ECO:0000256" key="2">
    <source>
        <dbReference type="ARBA" id="ARBA00023125"/>
    </source>
</evidence>
<keyword evidence="1" id="KW-0805">Transcription regulation</keyword>
<dbReference type="PANTHER" id="PTHR43537:SF5">
    <property type="entry name" value="UXU OPERON TRANSCRIPTIONAL REGULATOR"/>
    <property type="match status" value="1"/>
</dbReference>
<dbReference type="EMBL" id="FOBS01000005">
    <property type="protein sequence ID" value="SEM14782.1"/>
    <property type="molecule type" value="Genomic_DNA"/>
</dbReference>
<dbReference type="Pfam" id="PF00392">
    <property type="entry name" value="GntR"/>
    <property type="match status" value="1"/>
</dbReference>
<dbReference type="Pfam" id="PF07729">
    <property type="entry name" value="FCD"/>
    <property type="match status" value="1"/>
</dbReference>
<dbReference type="Gene3D" id="1.20.120.530">
    <property type="entry name" value="GntR ligand-binding domain-like"/>
    <property type="match status" value="1"/>
</dbReference>
<dbReference type="SUPFAM" id="SSF46785">
    <property type="entry name" value="Winged helix' DNA-binding domain"/>
    <property type="match status" value="1"/>
</dbReference>
<dbReference type="InterPro" id="IPR000524">
    <property type="entry name" value="Tscrpt_reg_HTH_GntR"/>
</dbReference>
<dbReference type="PROSITE" id="PS50949">
    <property type="entry name" value="HTH_GNTR"/>
    <property type="match status" value="1"/>
</dbReference>
<dbReference type="InterPro" id="IPR036388">
    <property type="entry name" value="WH-like_DNA-bd_sf"/>
</dbReference>
<dbReference type="SMART" id="SM00895">
    <property type="entry name" value="FCD"/>
    <property type="match status" value="1"/>
</dbReference>
<sequence>MMKDKKQTPKKQAEDSAQIAYQGIRHMLYTKELVPGQRILYRDLAEKLKLSPTPVIQALKWLELQGFVEHEPHRGYSMAPFSLKEIEELYEIRELIEPSLVPAAIEKIDKNGLSELKEALEAHLAAERESYLKERLFKNREFHMTLAYLSGKTTQVRILQNVFDMLFLKYGGNYFPISSLSSTDQAHQEIYDAVALRSLERAQSVLKNHLTNVKIQVMTSIKKILEEQERSEF</sequence>
<dbReference type="OrthoDB" id="9812645at2"/>
<evidence type="ECO:0000313" key="6">
    <source>
        <dbReference type="Proteomes" id="UP000198744"/>
    </source>
</evidence>
<evidence type="ECO:0000256" key="3">
    <source>
        <dbReference type="ARBA" id="ARBA00023163"/>
    </source>
</evidence>
<feature type="domain" description="HTH gntR-type" evidence="4">
    <location>
        <begin position="14"/>
        <end position="81"/>
    </location>
</feature>
<dbReference type="Proteomes" id="UP000198744">
    <property type="component" value="Unassembled WGS sequence"/>
</dbReference>